<accession>A0ABW1F0R0</accession>
<gene>
    <name evidence="2" type="ORF">ACFP0N_16430</name>
</gene>
<evidence type="ECO:0000256" key="1">
    <source>
        <dbReference type="SAM" id="MobiDB-lite"/>
    </source>
</evidence>
<organism evidence="2 3">
    <name type="scientific">Kitasatospora aburaviensis</name>
    <dbReference type="NCBI Taxonomy" id="67265"/>
    <lineage>
        <taxon>Bacteria</taxon>
        <taxon>Bacillati</taxon>
        <taxon>Actinomycetota</taxon>
        <taxon>Actinomycetes</taxon>
        <taxon>Kitasatosporales</taxon>
        <taxon>Streptomycetaceae</taxon>
        <taxon>Kitasatospora</taxon>
    </lineage>
</organism>
<dbReference type="EMBL" id="JBHSOD010000018">
    <property type="protein sequence ID" value="MFC5886554.1"/>
    <property type="molecule type" value="Genomic_DNA"/>
</dbReference>
<name>A0ABW1F0R0_9ACTN</name>
<keyword evidence="3" id="KW-1185">Reference proteome</keyword>
<feature type="region of interest" description="Disordered" evidence="1">
    <location>
        <begin position="30"/>
        <end position="59"/>
    </location>
</feature>
<reference evidence="3" key="1">
    <citation type="journal article" date="2019" name="Int. J. Syst. Evol. Microbiol.">
        <title>The Global Catalogue of Microorganisms (GCM) 10K type strain sequencing project: providing services to taxonomists for standard genome sequencing and annotation.</title>
        <authorList>
            <consortium name="The Broad Institute Genomics Platform"/>
            <consortium name="The Broad Institute Genome Sequencing Center for Infectious Disease"/>
            <person name="Wu L."/>
            <person name="Ma J."/>
        </authorList>
    </citation>
    <scope>NUCLEOTIDE SEQUENCE [LARGE SCALE GENOMIC DNA]</scope>
    <source>
        <strain evidence="3">CGMCC 4.1469</strain>
    </source>
</reference>
<protein>
    <submittedName>
        <fullName evidence="2">Uncharacterized protein</fullName>
    </submittedName>
</protein>
<dbReference type="RefSeq" id="WP_313762344.1">
    <property type="nucleotide sequence ID" value="NZ_BAAAVH010000009.1"/>
</dbReference>
<sequence>MRTGFRGIRSELMLDLPEVLGSAGSALTAIGADPARQRRPRDPGDGPALTAAAQQAQGS</sequence>
<evidence type="ECO:0000313" key="3">
    <source>
        <dbReference type="Proteomes" id="UP001596067"/>
    </source>
</evidence>
<evidence type="ECO:0000313" key="2">
    <source>
        <dbReference type="EMBL" id="MFC5886554.1"/>
    </source>
</evidence>
<dbReference type="Proteomes" id="UP001596067">
    <property type="component" value="Unassembled WGS sequence"/>
</dbReference>
<proteinExistence type="predicted"/>
<comment type="caution">
    <text evidence="2">The sequence shown here is derived from an EMBL/GenBank/DDBJ whole genome shotgun (WGS) entry which is preliminary data.</text>
</comment>